<protein>
    <submittedName>
        <fullName evidence="1">Uncharacterized protein</fullName>
    </submittedName>
</protein>
<dbReference type="Proteomes" id="UP000364291">
    <property type="component" value="Unassembled WGS sequence"/>
</dbReference>
<reference evidence="1 2" key="1">
    <citation type="submission" date="2019-08" db="EMBL/GenBank/DDBJ databases">
        <authorList>
            <person name="Peeters C."/>
        </authorList>
    </citation>
    <scope>NUCLEOTIDE SEQUENCE [LARGE SCALE GENOMIC DNA]</scope>
    <source>
        <strain evidence="1 2">LMG 18089</strain>
    </source>
</reference>
<dbReference type="AlphaFoldDB" id="A0A5E5P650"/>
<sequence length="90" mass="10060">MDSIVDSSLRPGQRRPLRVIQSEPSTSINSQSIGFHSEVYLSTGTPRHRSQRTGELPSSKDWLFIDRCGLVFHPLDEPLHRLGGFAMAAQ</sequence>
<dbReference type="EMBL" id="CABPSX010000006">
    <property type="protein sequence ID" value="VVG72196.1"/>
    <property type="molecule type" value="Genomic_DNA"/>
</dbReference>
<evidence type="ECO:0000313" key="1">
    <source>
        <dbReference type="EMBL" id="VVG72196.1"/>
    </source>
</evidence>
<gene>
    <name evidence="1" type="ORF">PAP18089_03189</name>
</gene>
<name>A0A5E5P650_9BURK</name>
<proteinExistence type="predicted"/>
<organism evidence="1 2">
    <name type="scientific">Pandoraea apista</name>
    <dbReference type="NCBI Taxonomy" id="93218"/>
    <lineage>
        <taxon>Bacteria</taxon>
        <taxon>Pseudomonadati</taxon>
        <taxon>Pseudomonadota</taxon>
        <taxon>Betaproteobacteria</taxon>
        <taxon>Burkholderiales</taxon>
        <taxon>Burkholderiaceae</taxon>
        <taxon>Pandoraea</taxon>
    </lineage>
</organism>
<evidence type="ECO:0000313" key="2">
    <source>
        <dbReference type="Proteomes" id="UP000364291"/>
    </source>
</evidence>
<accession>A0A5E5P650</accession>